<organism evidence="2 3">
    <name type="scientific">Eisenbergiella porci</name>
    <dbReference type="NCBI Taxonomy" id="2652274"/>
    <lineage>
        <taxon>Bacteria</taxon>
        <taxon>Bacillati</taxon>
        <taxon>Bacillota</taxon>
        <taxon>Clostridia</taxon>
        <taxon>Lachnospirales</taxon>
        <taxon>Lachnospiraceae</taxon>
        <taxon>Eisenbergiella</taxon>
    </lineage>
</organism>
<name>A0A6N7W1A4_9FIRM</name>
<dbReference type="Proteomes" id="UP000436047">
    <property type="component" value="Unassembled WGS sequence"/>
</dbReference>
<evidence type="ECO:0000313" key="2">
    <source>
        <dbReference type="EMBL" id="MSS89046.1"/>
    </source>
</evidence>
<dbReference type="AlphaFoldDB" id="A0A6N7W1A4"/>
<dbReference type="EMBL" id="VUMI01000017">
    <property type="protein sequence ID" value="MSS89046.1"/>
    <property type="molecule type" value="Genomic_DNA"/>
</dbReference>
<evidence type="ECO:0000256" key="1">
    <source>
        <dbReference type="SAM" id="Phobius"/>
    </source>
</evidence>
<reference evidence="2 3" key="1">
    <citation type="submission" date="2019-08" db="EMBL/GenBank/DDBJ databases">
        <title>In-depth cultivation of the pig gut microbiome towards novel bacterial diversity and tailored functional studies.</title>
        <authorList>
            <person name="Wylensek D."/>
            <person name="Hitch T.C.A."/>
            <person name="Clavel T."/>
        </authorList>
    </citation>
    <scope>NUCLEOTIDE SEQUENCE [LARGE SCALE GENOMIC DNA]</scope>
    <source>
        <strain evidence="2 3">WCA-389-WT-23B</strain>
    </source>
</reference>
<dbReference type="RefSeq" id="WP_154464809.1">
    <property type="nucleotide sequence ID" value="NZ_VUMI01000017.1"/>
</dbReference>
<keyword evidence="1" id="KW-0472">Membrane</keyword>
<sequence length="154" mass="17440">MKTKPKLMVCALIFVSGAILNLFFSTAVHGLLTREITRLSLLPIGDCLASLFSNRQHMMLYLCLQGFVSVLAVMFFLTNMRPYESDLDTITPEIQTPRAVGQYQHGSARWMTESEKNKAFDSYTLDPHNPTIRQLLDTGYDGLDFLKKDKEATN</sequence>
<keyword evidence="1" id="KW-0812">Transmembrane</keyword>
<keyword evidence="3" id="KW-1185">Reference proteome</keyword>
<proteinExistence type="predicted"/>
<evidence type="ECO:0000313" key="3">
    <source>
        <dbReference type="Proteomes" id="UP000436047"/>
    </source>
</evidence>
<feature type="transmembrane region" description="Helical" evidence="1">
    <location>
        <begin position="58"/>
        <end position="77"/>
    </location>
</feature>
<protein>
    <submittedName>
        <fullName evidence="2">TRAG family protein</fullName>
    </submittedName>
</protein>
<comment type="caution">
    <text evidence="2">The sequence shown here is derived from an EMBL/GenBank/DDBJ whole genome shotgun (WGS) entry which is preliminary data.</text>
</comment>
<keyword evidence="1" id="KW-1133">Transmembrane helix</keyword>
<dbReference type="GeneID" id="86053827"/>
<gene>
    <name evidence="2" type="ORF">FYJ45_12270</name>
</gene>
<accession>A0A6N7W1A4</accession>